<keyword evidence="1" id="KW-0479">Metal-binding</keyword>
<sequence length="765" mass="89811">MASENPERKDPISFLPEEPMVYEFKKKKKKKRKHKQEDPFKDIADVSKPVVITTELDPEITEEIFDPEIIIKEESIEVDLDFQDYDNDAGPMLEELDHEPAVPIAEDEKSRAALLLTFENVIRNNPVVTMKDAEPTPDLHKCPTCHFVFKTVRTLNLHQRRKHKALKKLPNYPYACKQCGLSYEKRNSLKAHIKRKHSPNSVPYDCENRVCDICSLVFRGSRRLRMHKQRKHGAYADEFKFECVDCGLTYDNEASLKVHRNRKHGTVKRKRIELLACPVCPTVFSSSEAYMRHIQRKHHDSEGKIPKEITENLQENDQTVKDIHCKLCPLMFSSMTYLRLHMRRKHNAIDERFSLKCAICCMSYDKIESLKKHIQRKHGDGTHCYECKKDFDDREAFMGHSHKRPILECNICGLIFATTGGLKKHKRCTHKIESGVKKFVCYVCKEAFYLRRQLANHLRCVHLKISIPCKFCSKSFKNKDSYKRHCERFHADQYAPDTNSFYKCSMCPLDNFSNESDLSRHIDMAHSRPNYIKIENGPKIKIEEGIEISEQKLCKDETRTYQCTKCEVNSETWQELRKHYEKTHHLVKKTQCQACGKFIKEIDLPKHMKLVHPVEVEKKCPYCEFVTTSRASLMQHTLRHKNATTITCEYQGCKYKSYFQAKMDKHKKNHLELGDRKLQCSKCPFQSMNKYILKYHEEAHATGKKKYTCEHCDYSATLPVYLVQHRLKHSVEKKFKCEYCPFATKYNTSLRFHVKTKHCDLGKQS</sequence>
<evidence type="ECO:0000313" key="8">
    <source>
        <dbReference type="Proteomes" id="UP000653454"/>
    </source>
</evidence>
<evidence type="ECO:0000256" key="4">
    <source>
        <dbReference type="ARBA" id="ARBA00022833"/>
    </source>
</evidence>
<dbReference type="GO" id="GO:0008270">
    <property type="term" value="F:zinc ion binding"/>
    <property type="evidence" value="ECO:0007669"/>
    <property type="project" value="UniProtKB-KW"/>
</dbReference>
<evidence type="ECO:0000256" key="3">
    <source>
        <dbReference type="ARBA" id="ARBA00022771"/>
    </source>
</evidence>
<dbReference type="SMART" id="SM00355">
    <property type="entry name" value="ZnF_C2H2"/>
    <property type="match status" value="18"/>
</dbReference>
<dbReference type="SUPFAM" id="SSF57667">
    <property type="entry name" value="beta-beta-alpha zinc fingers"/>
    <property type="match status" value="3"/>
</dbReference>
<dbReference type="PROSITE" id="PS00028">
    <property type="entry name" value="ZINC_FINGER_C2H2_1"/>
    <property type="match status" value="9"/>
</dbReference>
<keyword evidence="8" id="KW-1185">Reference proteome</keyword>
<dbReference type="PANTHER" id="PTHR24379">
    <property type="entry name" value="KRAB AND ZINC FINGER DOMAIN-CONTAINING"/>
    <property type="match status" value="1"/>
</dbReference>
<name>A0A8S4EM44_PLUXY</name>
<dbReference type="Gene3D" id="3.30.160.60">
    <property type="entry name" value="Classic Zinc Finger"/>
    <property type="match status" value="9"/>
</dbReference>
<gene>
    <name evidence="7" type="ORF">PLXY2_LOCUS6026</name>
</gene>
<reference evidence="7" key="1">
    <citation type="submission" date="2020-11" db="EMBL/GenBank/DDBJ databases">
        <authorList>
            <person name="Whiteford S."/>
        </authorList>
    </citation>
    <scope>NUCLEOTIDE SEQUENCE</scope>
</reference>
<feature type="domain" description="C2H2-type" evidence="6">
    <location>
        <begin position="174"/>
        <end position="202"/>
    </location>
</feature>
<evidence type="ECO:0000313" key="7">
    <source>
        <dbReference type="EMBL" id="CAG9116460.1"/>
    </source>
</evidence>
<dbReference type="PROSITE" id="PS50157">
    <property type="entry name" value="ZINC_FINGER_C2H2_2"/>
    <property type="match status" value="8"/>
</dbReference>
<dbReference type="InterPro" id="IPR036236">
    <property type="entry name" value="Znf_C2H2_sf"/>
</dbReference>
<keyword evidence="3 5" id="KW-0863">Zinc-finger</keyword>
<dbReference type="AlphaFoldDB" id="A0A8S4EM44"/>
<evidence type="ECO:0000256" key="2">
    <source>
        <dbReference type="ARBA" id="ARBA00022737"/>
    </source>
</evidence>
<feature type="domain" description="C2H2-type" evidence="6">
    <location>
        <begin position="707"/>
        <end position="734"/>
    </location>
</feature>
<feature type="domain" description="C2H2-type" evidence="6">
    <location>
        <begin position="467"/>
        <end position="495"/>
    </location>
</feature>
<dbReference type="PANTHER" id="PTHR24379:SF121">
    <property type="entry name" value="C2H2-TYPE DOMAIN-CONTAINING PROTEIN"/>
    <property type="match status" value="1"/>
</dbReference>
<dbReference type="Proteomes" id="UP000653454">
    <property type="component" value="Unassembled WGS sequence"/>
</dbReference>
<comment type="caution">
    <text evidence="7">The sequence shown here is derived from an EMBL/GenBank/DDBJ whole genome shotgun (WGS) entry which is preliminary data.</text>
</comment>
<feature type="domain" description="C2H2-type" evidence="6">
    <location>
        <begin position="323"/>
        <end position="351"/>
    </location>
</feature>
<feature type="domain" description="C2H2-type" evidence="6">
    <location>
        <begin position="439"/>
        <end position="462"/>
    </location>
</feature>
<keyword evidence="4" id="KW-0862">Zinc</keyword>
<feature type="domain" description="C2H2-type" evidence="6">
    <location>
        <begin position="140"/>
        <end position="168"/>
    </location>
</feature>
<evidence type="ECO:0000256" key="1">
    <source>
        <dbReference type="ARBA" id="ARBA00022723"/>
    </source>
</evidence>
<dbReference type="Pfam" id="PF00096">
    <property type="entry name" value="zf-C2H2"/>
    <property type="match status" value="3"/>
</dbReference>
<keyword evidence="2" id="KW-0677">Repeat</keyword>
<evidence type="ECO:0000256" key="5">
    <source>
        <dbReference type="PROSITE-ProRule" id="PRU00042"/>
    </source>
</evidence>
<dbReference type="EMBL" id="CAJHNJ030000018">
    <property type="protein sequence ID" value="CAG9116460.1"/>
    <property type="molecule type" value="Genomic_DNA"/>
</dbReference>
<feature type="domain" description="C2H2-type" evidence="6">
    <location>
        <begin position="241"/>
        <end position="269"/>
    </location>
</feature>
<accession>A0A8S4EM44</accession>
<organism evidence="7 8">
    <name type="scientific">Plutella xylostella</name>
    <name type="common">Diamondback moth</name>
    <name type="synonym">Plutella maculipennis</name>
    <dbReference type="NCBI Taxonomy" id="51655"/>
    <lineage>
        <taxon>Eukaryota</taxon>
        <taxon>Metazoa</taxon>
        <taxon>Ecdysozoa</taxon>
        <taxon>Arthropoda</taxon>
        <taxon>Hexapoda</taxon>
        <taxon>Insecta</taxon>
        <taxon>Pterygota</taxon>
        <taxon>Neoptera</taxon>
        <taxon>Endopterygota</taxon>
        <taxon>Lepidoptera</taxon>
        <taxon>Glossata</taxon>
        <taxon>Ditrysia</taxon>
        <taxon>Yponomeutoidea</taxon>
        <taxon>Plutellidae</taxon>
        <taxon>Plutella</taxon>
    </lineage>
</organism>
<dbReference type="InterPro" id="IPR013087">
    <property type="entry name" value="Znf_C2H2_type"/>
</dbReference>
<proteinExistence type="predicted"/>
<evidence type="ECO:0000259" key="6">
    <source>
        <dbReference type="PROSITE" id="PS50157"/>
    </source>
</evidence>
<protein>
    <submittedName>
        <fullName evidence="7">(diamondback moth) hypothetical protein</fullName>
    </submittedName>
</protein>
<feature type="domain" description="C2H2-type" evidence="6">
    <location>
        <begin position="407"/>
        <end position="435"/>
    </location>
</feature>